<accession>A0ABQ8TNF4</accession>
<dbReference type="Proteomes" id="UP001148838">
    <property type="component" value="Unassembled WGS sequence"/>
</dbReference>
<sequence>MYEQRYPGRRHQHHTTFAAIHTRLGETENLRPRPVGGGRRDVRTPDFENVVVERFSEEPSTSTRAVARAKGHLHLRLTHKRSDPLCMAYHPYQFVVTVVWPRSQVPRFESQSGQVMRFFRVFPQPNTSKLGNFRCWTPDSFHRHYHLHFIPTLNNLDVDTAS</sequence>
<keyword evidence="2" id="KW-1185">Reference proteome</keyword>
<proteinExistence type="predicted"/>
<dbReference type="EMBL" id="JAJSOF020000005">
    <property type="protein sequence ID" value="KAJ4447393.1"/>
    <property type="molecule type" value="Genomic_DNA"/>
</dbReference>
<reference evidence="1 2" key="1">
    <citation type="journal article" date="2022" name="Allergy">
        <title>Genome assembly and annotation of Periplaneta americana reveal a comprehensive cockroach allergen profile.</title>
        <authorList>
            <person name="Wang L."/>
            <person name="Xiong Q."/>
            <person name="Saelim N."/>
            <person name="Wang L."/>
            <person name="Nong W."/>
            <person name="Wan A.T."/>
            <person name="Shi M."/>
            <person name="Liu X."/>
            <person name="Cao Q."/>
            <person name="Hui J.H.L."/>
            <person name="Sookrung N."/>
            <person name="Leung T.F."/>
            <person name="Tungtrongchitr A."/>
            <person name="Tsui S.K.W."/>
        </authorList>
    </citation>
    <scope>NUCLEOTIDE SEQUENCE [LARGE SCALE GENOMIC DNA]</scope>
    <source>
        <strain evidence="1">PWHHKU_190912</strain>
    </source>
</reference>
<gene>
    <name evidence="1" type="ORF">ANN_09399</name>
</gene>
<protein>
    <submittedName>
        <fullName evidence="1">Uncharacterized protein</fullName>
    </submittedName>
</protein>
<comment type="caution">
    <text evidence="1">The sequence shown here is derived from an EMBL/GenBank/DDBJ whole genome shotgun (WGS) entry which is preliminary data.</text>
</comment>
<evidence type="ECO:0000313" key="1">
    <source>
        <dbReference type="EMBL" id="KAJ4447393.1"/>
    </source>
</evidence>
<name>A0ABQ8TNF4_PERAM</name>
<evidence type="ECO:0000313" key="2">
    <source>
        <dbReference type="Proteomes" id="UP001148838"/>
    </source>
</evidence>
<organism evidence="1 2">
    <name type="scientific">Periplaneta americana</name>
    <name type="common">American cockroach</name>
    <name type="synonym">Blatta americana</name>
    <dbReference type="NCBI Taxonomy" id="6978"/>
    <lineage>
        <taxon>Eukaryota</taxon>
        <taxon>Metazoa</taxon>
        <taxon>Ecdysozoa</taxon>
        <taxon>Arthropoda</taxon>
        <taxon>Hexapoda</taxon>
        <taxon>Insecta</taxon>
        <taxon>Pterygota</taxon>
        <taxon>Neoptera</taxon>
        <taxon>Polyneoptera</taxon>
        <taxon>Dictyoptera</taxon>
        <taxon>Blattodea</taxon>
        <taxon>Blattoidea</taxon>
        <taxon>Blattidae</taxon>
        <taxon>Blattinae</taxon>
        <taxon>Periplaneta</taxon>
    </lineage>
</organism>